<dbReference type="InterPro" id="IPR038725">
    <property type="entry name" value="YdaG_split_barrel_FMN-bd"/>
</dbReference>
<feature type="domain" description="General stress protein FMN-binding split barrel" evidence="1">
    <location>
        <begin position="7"/>
        <end position="151"/>
    </location>
</feature>
<evidence type="ECO:0000313" key="2">
    <source>
        <dbReference type="EMBL" id="GAA4782089.1"/>
    </source>
</evidence>
<protein>
    <submittedName>
        <fullName evidence="2">Pyridoxamine 5'-phosphate oxidase family protein</fullName>
    </submittedName>
</protein>
<dbReference type="Gene3D" id="2.30.110.10">
    <property type="entry name" value="Electron Transport, Fmn-binding Protein, Chain A"/>
    <property type="match status" value="1"/>
</dbReference>
<accession>A0ABP9AIU3</accession>
<dbReference type="SUPFAM" id="SSF50475">
    <property type="entry name" value="FMN-binding split barrel"/>
    <property type="match status" value="1"/>
</dbReference>
<sequence length="162" mass="17637">MSANPSELDKLNELLKRFRFAMITTRNDVGSLVAHPLTVQEHESDGDLWFIVGAHASVVDHVRHDPTVGVSFSSDDAWLSLSGEAEVVDDVERLRDLWSPSVDAWFPDGPEASDATIIRVTAFSGEYWDSPGGRIATAIAFLTAKVTGEHPGGGSENEKFDL</sequence>
<proteinExistence type="predicted"/>
<name>A0ABP9AIU3_9MICO</name>
<gene>
    <name evidence="2" type="ORF">GCM10023351_29240</name>
</gene>
<dbReference type="InterPro" id="IPR012349">
    <property type="entry name" value="Split_barrel_FMN-bd"/>
</dbReference>
<evidence type="ECO:0000313" key="3">
    <source>
        <dbReference type="Proteomes" id="UP001501645"/>
    </source>
</evidence>
<keyword evidence="3" id="KW-1185">Reference proteome</keyword>
<evidence type="ECO:0000259" key="1">
    <source>
        <dbReference type="Pfam" id="PF16242"/>
    </source>
</evidence>
<dbReference type="Pfam" id="PF16242">
    <property type="entry name" value="Pyrid_ox_like"/>
    <property type="match status" value="1"/>
</dbReference>
<comment type="caution">
    <text evidence="2">The sequence shown here is derived from an EMBL/GenBank/DDBJ whole genome shotgun (WGS) entry which is preliminary data.</text>
</comment>
<dbReference type="PANTHER" id="PTHR34818:SF1">
    <property type="entry name" value="PROTEIN BLI-3"/>
    <property type="match status" value="1"/>
</dbReference>
<reference evidence="3" key="1">
    <citation type="journal article" date="2019" name="Int. J. Syst. Evol. Microbiol.">
        <title>The Global Catalogue of Microorganisms (GCM) 10K type strain sequencing project: providing services to taxonomists for standard genome sequencing and annotation.</title>
        <authorList>
            <consortium name="The Broad Institute Genomics Platform"/>
            <consortium name="The Broad Institute Genome Sequencing Center for Infectious Disease"/>
            <person name="Wu L."/>
            <person name="Ma J."/>
        </authorList>
    </citation>
    <scope>NUCLEOTIDE SEQUENCE [LARGE SCALE GENOMIC DNA]</scope>
    <source>
        <strain evidence="3">JCM 18537</strain>
    </source>
</reference>
<dbReference type="PANTHER" id="PTHR34818">
    <property type="entry name" value="PROTEIN BLI-3"/>
    <property type="match status" value="1"/>
</dbReference>
<dbReference type="EMBL" id="BAABKO010000005">
    <property type="protein sequence ID" value="GAA4782089.1"/>
    <property type="molecule type" value="Genomic_DNA"/>
</dbReference>
<dbReference type="InterPro" id="IPR052917">
    <property type="entry name" value="Stress-Dev_Protein"/>
</dbReference>
<dbReference type="RefSeq" id="WP_345440693.1">
    <property type="nucleotide sequence ID" value="NZ_BAABKO010000005.1"/>
</dbReference>
<dbReference type="Proteomes" id="UP001501645">
    <property type="component" value="Unassembled WGS sequence"/>
</dbReference>
<organism evidence="2 3">
    <name type="scientific">Microbacterium gilvum</name>
    <dbReference type="NCBI Taxonomy" id="1336204"/>
    <lineage>
        <taxon>Bacteria</taxon>
        <taxon>Bacillati</taxon>
        <taxon>Actinomycetota</taxon>
        <taxon>Actinomycetes</taxon>
        <taxon>Micrococcales</taxon>
        <taxon>Microbacteriaceae</taxon>
        <taxon>Microbacterium</taxon>
    </lineage>
</organism>